<evidence type="ECO:0000313" key="3">
    <source>
        <dbReference type="Proteomes" id="UP000664702"/>
    </source>
</evidence>
<dbReference type="KEGG" id="bban:J4G43_027945"/>
<dbReference type="RefSeq" id="WP_028151860.1">
    <property type="nucleotide sequence ID" value="NZ_CP086136.1"/>
</dbReference>
<reference evidence="2 3" key="2">
    <citation type="journal article" date="2022" name="Int. J. Syst. Evol. Microbiol.">
        <title>Strains of Bradyrhizobium barranii sp. nov. associated with legumes native to Canada are symbionts of soybeans and belong to different subspecies (subsp. barranii subsp. nov. and subsp. apii subsp. nov.) and symbiovars (sv. glycinearum and sv. septentrionale).</title>
        <authorList>
            <person name="Bromfield E.S.P."/>
            <person name="Cloutier S."/>
            <person name="Wasai-Hara S."/>
            <person name="Minamisawa K."/>
        </authorList>
    </citation>
    <scope>NUCLEOTIDE SEQUENCE [LARGE SCALE GENOMIC DNA]</scope>
    <source>
        <strain evidence="2 3">144S4</strain>
    </source>
</reference>
<name>A0A939MBN5_9BRAD</name>
<dbReference type="Proteomes" id="UP000664702">
    <property type="component" value="Chromosome"/>
</dbReference>
<reference evidence="1" key="1">
    <citation type="submission" date="2021-03" db="EMBL/GenBank/DDBJ databases">
        <title>Whole Genome Sequence of Bradyrhizobium sp. Strain 144S4.</title>
        <authorList>
            <person name="Bromfield E.S.P."/>
            <person name="Cloutier S."/>
        </authorList>
    </citation>
    <scope>NUCLEOTIDE SEQUENCE [LARGE SCALE GENOMIC DNA]</scope>
    <source>
        <strain evidence="1">144S4</strain>
    </source>
</reference>
<organism evidence="1">
    <name type="scientific">Bradyrhizobium barranii subsp. barranii</name>
    <dbReference type="NCBI Taxonomy" id="2823807"/>
    <lineage>
        <taxon>Bacteria</taxon>
        <taxon>Pseudomonadati</taxon>
        <taxon>Pseudomonadota</taxon>
        <taxon>Alphaproteobacteria</taxon>
        <taxon>Hyphomicrobiales</taxon>
        <taxon>Nitrobacteraceae</taxon>
        <taxon>Bradyrhizobium</taxon>
        <taxon>Bradyrhizobium barranii</taxon>
    </lineage>
</organism>
<protein>
    <submittedName>
        <fullName evidence="1">Uncharacterized protein</fullName>
    </submittedName>
</protein>
<evidence type="ECO:0000313" key="2">
    <source>
        <dbReference type="EMBL" id="UEM08593.1"/>
    </source>
</evidence>
<proteinExistence type="predicted"/>
<sequence length="75" mass="8255">MDPATILADVQIALQVGKMAYDLGKESAPFLIKAYQIAFENKVLTVEERAELRAQEQAYRQEIADQVAADASSPD</sequence>
<dbReference type="AlphaFoldDB" id="A0A939MBN5"/>
<gene>
    <name evidence="2" type="ORF">J4G43_027945</name>
    <name evidence="1" type="ORF">J4G43_29935</name>
</gene>
<dbReference type="EMBL" id="CP086136">
    <property type="protein sequence ID" value="UEM08593.1"/>
    <property type="molecule type" value="Genomic_DNA"/>
</dbReference>
<dbReference type="EMBL" id="JAGEMI010000001">
    <property type="protein sequence ID" value="MBO1864960.1"/>
    <property type="molecule type" value="Genomic_DNA"/>
</dbReference>
<accession>A0A939MBN5</accession>
<evidence type="ECO:0000313" key="1">
    <source>
        <dbReference type="EMBL" id="MBO1864960.1"/>
    </source>
</evidence>